<dbReference type="RefSeq" id="WP_188403214.1">
    <property type="nucleotide sequence ID" value="NZ_BMCE01000002.1"/>
</dbReference>
<name>A0ABS2ZCW6_9BACL</name>
<organism evidence="3 4">
    <name type="scientific">Fictibacillus barbaricus</name>
    <dbReference type="NCBI Taxonomy" id="182136"/>
    <lineage>
        <taxon>Bacteria</taxon>
        <taxon>Bacillati</taxon>
        <taxon>Bacillota</taxon>
        <taxon>Bacilli</taxon>
        <taxon>Bacillales</taxon>
        <taxon>Fictibacillaceae</taxon>
        <taxon>Fictibacillus</taxon>
    </lineage>
</organism>
<protein>
    <submittedName>
        <fullName evidence="3">NUDIX pyrophosphatase</fullName>
    </submittedName>
</protein>
<evidence type="ECO:0000259" key="2">
    <source>
        <dbReference type="PROSITE" id="PS51462"/>
    </source>
</evidence>
<dbReference type="Proteomes" id="UP001319060">
    <property type="component" value="Unassembled WGS sequence"/>
</dbReference>
<dbReference type="InterPro" id="IPR015797">
    <property type="entry name" value="NUDIX_hydrolase-like_dom_sf"/>
</dbReference>
<keyword evidence="4" id="KW-1185">Reference proteome</keyword>
<evidence type="ECO:0000313" key="3">
    <source>
        <dbReference type="EMBL" id="MBN3545158.1"/>
    </source>
</evidence>
<dbReference type="CDD" id="cd04664">
    <property type="entry name" value="NUDIX_DHNTPase_like"/>
    <property type="match status" value="1"/>
</dbReference>
<comment type="caution">
    <text evidence="3">The sequence shown here is derived from an EMBL/GenBank/DDBJ whole genome shotgun (WGS) entry which is preliminary data.</text>
</comment>
<dbReference type="InterPro" id="IPR000086">
    <property type="entry name" value="NUDIX_hydrolase_dom"/>
</dbReference>
<accession>A0ABS2ZCW6</accession>
<sequence length="162" mass="18581">MRAPYQVLVLPYKTEKSDIKFAIFKRADLNYWQGIAGGGEEGETALQSAGREILEEARLNVESNLMQLDSVSSLPVEHVIGRFLWGEDVYVIPEYAFGVEVADQEITLSREHSSFKWVSYDKAIEALKWDSNKTALWGLNERLKKRTIKKENNAKIKTRLME</sequence>
<dbReference type="InterPro" id="IPR051325">
    <property type="entry name" value="Nudix_hydrolase_domain"/>
</dbReference>
<dbReference type="EMBL" id="JAFHKS010000042">
    <property type="protein sequence ID" value="MBN3545158.1"/>
    <property type="molecule type" value="Genomic_DNA"/>
</dbReference>
<feature type="domain" description="Nudix hydrolase" evidence="2">
    <location>
        <begin position="1"/>
        <end position="140"/>
    </location>
</feature>
<proteinExistence type="predicted"/>
<gene>
    <name evidence="3" type="ORF">JYA64_07625</name>
</gene>
<reference evidence="3 4" key="1">
    <citation type="submission" date="2021-01" db="EMBL/GenBank/DDBJ databases">
        <title>Genome Sequencing of Type Strains.</title>
        <authorList>
            <person name="Lemaire J.F."/>
            <person name="Inderbitzin P."/>
            <person name="Collins S.B."/>
            <person name="Wespe N."/>
            <person name="Knight-Connoni V."/>
        </authorList>
    </citation>
    <scope>NUCLEOTIDE SEQUENCE [LARGE SCALE GENOMIC DNA]</scope>
    <source>
        <strain evidence="3 4">DSM 14730</strain>
    </source>
</reference>
<dbReference type="PROSITE" id="PS51462">
    <property type="entry name" value="NUDIX"/>
    <property type="match status" value="1"/>
</dbReference>
<dbReference type="SUPFAM" id="SSF55811">
    <property type="entry name" value="Nudix"/>
    <property type="match status" value="1"/>
</dbReference>
<dbReference type="Pfam" id="PF00293">
    <property type="entry name" value="NUDIX"/>
    <property type="match status" value="1"/>
</dbReference>
<evidence type="ECO:0000313" key="4">
    <source>
        <dbReference type="Proteomes" id="UP001319060"/>
    </source>
</evidence>
<dbReference type="PANTHER" id="PTHR21340:SF0">
    <property type="entry name" value="BIS(5'-NUCLEOSYL)-TETRAPHOSPHATASE [ASYMMETRICAL]"/>
    <property type="match status" value="1"/>
</dbReference>
<keyword evidence="1" id="KW-0378">Hydrolase</keyword>
<dbReference type="Gene3D" id="3.90.79.10">
    <property type="entry name" value="Nucleoside Triphosphate Pyrophosphohydrolase"/>
    <property type="match status" value="1"/>
</dbReference>
<evidence type="ECO:0000256" key="1">
    <source>
        <dbReference type="ARBA" id="ARBA00022801"/>
    </source>
</evidence>
<dbReference type="PANTHER" id="PTHR21340">
    <property type="entry name" value="DIADENOSINE 5,5-P1,P4-TETRAPHOSPHATE PYROPHOSPHOHYDROLASE MUTT"/>
    <property type="match status" value="1"/>
</dbReference>